<proteinExistence type="predicted"/>
<name>I3UH79_ADVKW</name>
<evidence type="ECO:0000313" key="2">
    <source>
        <dbReference type="EMBL" id="AFK64367.1"/>
    </source>
</evidence>
<evidence type="ECO:0000256" key="1">
    <source>
        <dbReference type="SAM" id="MobiDB-lite"/>
    </source>
</evidence>
<gene>
    <name evidence="2" type="ordered locus">TKWG_23930</name>
</gene>
<accession>I3UH79</accession>
<sequence length="79" mass="9006">MGLTACGYKAPLYLPTAEQKQKLQEREERIKPARRRPKQKNRRSGKRPKTLPPRNPLAAPAQLPHRDSALQVRDKALAL</sequence>
<dbReference type="STRING" id="1036672.TKWG_23930"/>
<dbReference type="EMBL" id="CP003555">
    <property type="protein sequence ID" value="AFK64367.1"/>
    <property type="molecule type" value="Genomic_DNA"/>
</dbReference>
<evidence type="ECO:0000313" key="3">
    <source>
        <dbReference type="Proteomes" id="UP000005267"/>
    </source>
</evidence>
<reference evidence="2 3" key="1">
    <citation type="journal article" date="2011" name="J. Bacteriol.">
        <title>Whole-genome shotgun sequencing of the sulfur-oxidizing chemoautotroph Tetrathiobacter kashmirensis.</title>
        <authorList>
            <person name="Ghosh W."/>
            <person name="George A."/>
            <person name="Agarwal A."/>
            <person name="Raj P."/>
            <person name="Alam M."/>
            <person name="Pyne P."/>
            <person name="Das Gupta S.K."/>
        </authorList>
    </citation>
    <scope>NUCLEOTIDE SEQUENCE [LARGE SCALE GENOMIC DNA]</scope>
    <source>
        <strain evidence="2 3">WT001</strain>
    </source>
</reference>
<feature type="compositionally biased region" description="Basic and acidic residues" evidence="1">
    <location>
        <begin position="19"/>
        <end position="31"/>
    </location>
</feature>
<dbReference type="HOGENOM" id="CLU_2598197_0_0_4"/>
<keyword evidence="3" id="KW-1185">Reference proteome</keyword>
<reference evidence="3" key="2">
    <citation type="journal article" date="2013" name="PLoS ONE">
        <title>Genome implosion elicits host-confinement in Alcaligenaceae: evidence from the comparative genomics of Tetrathiobacter kashmirensis, a pathogen in the making.</title>
        <authorList>
            <person name="Ghosh W."/>
            <person name="Alam M."/>
            <person name="Roy C."/>
            <person name="Pyne P."/>
            <person name="George A."/>
            <person name="Chakraborty R."/>
            <person name="Majumder S."/>
            <person name="Agarwal A."/>
            <person name="Chakraborty S."/>
            <person name="Majumdar S."/>
            <person name="Gupta S.K."/>
        </authorList>
    </citation>
    <scope>NUCLEOTIDE SEQUENCE [LARGE SCALE GENOMIC DNA]</scope>
    <source>
        <strain evidence="3">WT001</strain>
    </source>
</reference>
<feature type="region of interest" description="Disordered" evidence="1">
    <location>
        <begin position="1"/>
        <end position="79"/>
    </location>
</feature>
<feature type="compositionally biased region" description="Basic and acidic residues" evidence="1">
    <location>
        <begin position="64"/>
        <end position="79"/>
    </location>
</feature>
<dbReference type="AlphaFoldDB" id="I3UH79"/>
<dbReference type="Proteomes" id="UP000005267">
    <property type="component" value="Chromosome"/>
</dbReference>
<protein>
    <submittedName>
        <fullName evidence="2">Uncharacterized protein</fullName>
    </submittedName>
</protein>
<dbReference type="KEGG" id="aka:TKWG_23930"/>
<feature type="compositionally biased region" description="Basic residues" evidence="1">
    <location>
        <begin position="32"/>
        <end position="49"/>
    </location>
</feature>
<organism evidence="2 3">
    <name type="scientific">Advenella kashmirensis (strain DSM 17095 / LMG 22695 / WT001)</name>
    <name type="common">Tetrathiobacter kashmirensis</name>
    <dbReference type="NCBI Taxonomy" id="1036672"/>
    <lineage>
        <taxon>Bacteria</taxon>
        <taxon>Pseudomonadati</taxon>
        <taxon>Pseudomonadota</taxon>
        <taxon>Betaproteobacteria</taxon>
        <taxon>Burkholderiales</taxon>
        <taxon>Alcaligenaceae</taxon>
    </lineage>
</organism>